<evidence type="ECO:0000256" key="3">
    <source>
        <dbReference type="ARBA" id="ARBA00023163"/>
    </source>
</evidence>
<dbReference type="SUPFAM" id="SSF57701">
    <property type="entry name" value="Zn2/Cys6 DNA-binding domain"/>
    <property type="match status" value="1"/>
</dbReference>
<evidence type="ECO:0000313" key="7">
    <source>
        <dbReference type="Proteomes" id="UP001610446"/>
    </source>
</evidence>
<dbReference type="SMART" id="SM00066">
    <property type="entry name" value="GAL4"/>
    <property type="match status" value="1"/>
</dbReference>
<dbReference type="Pfam" id="PF00172">
    <property type="entry name" value="Zn_clus"/>
    <property type="match status" value="1"/>
</dbReference>
<feature type="domain" description="Zn(2)-C6 fungal-type" evidence="5">
    <location>
        <begin position="7"/>
        <end position="37"/>
    </location>
</feature>
<evidence type="ECO:0000256" key="4">
    <source>
        <dbReference type="ARBA" id="ARBA00023242"/>
    </source>
</evidence>
<dbReference type="InterPro" id="IPR001138">
    <property type="entry name" value="Zn2Cys6_DnaBD"/>
</dbReference>
<keyword evidence="3" id="KW-0804">Transcription</keyword>
<dbReference type="CDD" id="cd00067">
    <property type="entry name" value="GAL4"/>
    <property type="match status" value="1"/>
</dbReference>
<accession>A0ABR4K4I6</accession>
<evidence type="ECO:0000256" key="2">
    <source>
        <dbReference type="ARBA" id="ARBA00023125"/>
    </source>
</evidence>
<name>A0ABR4K4I6_9EURO</name>
<gene>
    <name evidence="6" type="ORF">BJY01DRAFT_212740</name>
</gene>
<evidence type="ECO:0000259" key="5">
    <source>
        <dbReference type="PROSITE" id="PS50048"/>
    </source>
</evidence>
<evidence type="ECO:0000313" key="6">
    <source>
        <dbReference type="EMBL" id="KAL2847236.1"/>
    </source>
</evidence>
<proteinExistence type="predicted"/>
<keyword evidence="4" id="KW-0539">Nucleus</keyword>
<reference evidence="6 7" key="1">
    <citation type="submission" date="2024-07" db="EMBL/GenBank/DDBJ databases">
        <title>Section-level genome sequencing and comparative genomics of Aspergillus sections Usti and Cavernicolus.</title>
        <authorList>
            <consortium name="Lawrence Berkeley National Laboratory"/>
            <person name="Nybo J.L."/>
            <person name="Vesth T.C."/>
            <person name="Theobald S."/>
            <person name="Frisvad J.C."/>
            <person name="Larsen T.O."/>
            <person name="Kjaerboelling I."/>
            <person name="Rothschild-Mancinelli K."/>
            <person name="Lyhne E.K."/>
            <person name="Kogle M.E."/>
            <person name="Barry K."/>
            <person name="Clum A."/>
            <person name="Na H."/>
            <person name="Ledsgaard L."/>
            <person name="Lin J."/>
            <person name="Lipzen A."/>
            <person name="Kuo A."/>
            <person name="Riley R."/>
            <person name="Mondo S."/>
            <person name="Labutti K."/>
            <person name="Haridas S."/>
            <person name="Pangalinan J."/>
            <person name="Salamov A.A."/>
            <person name="Simmons B.A."/>
            <person name="Magnuson J.K."/>
            <person name="Chen J."/>
            <person name="Drula E."/>
            <person name="Henrissat B."/>
            <person name="Wiebenga A."/>
            <person name="Lubbers R.J."/>
            <person name="Gomes A.C."/>
            <person name="Makela M.R."/>
            <person name="Stajich J."/>
            <person name="Grigoriev I.V."/>
            <person name="Mortensen U.H."/>
            <person name="De Vries R.P."/>
            <person name="Baker S.E."/>
            <person name="Andersen M.R."/>
        </authorList>
    </citation>
    <scope>NUCLEOTIDE SEQUENCE [LARGE SCALE GENOMIC DNA]</scope>
    <source>
        <strain evidence="6 7">CBS 123904</strain>
    </source>
</reference>
<dbReference type="InterPro" id="IPR036864">
    <property type="entry name" value="Zn2-C6_fun-type_DNA-bd_sf"/>
</dbReference>
<dbReference type="Gene3D" id="4.10.240.10">
    <property type="entry name" value="Zn(2)-C6 fungal-type DNA-binding domain"/>
    <property type="match status" value="1"/>
</dbReference>
<keyword evidence="2" id="KW-0238">DNA-binding</keyword>
<dbReference type="Proteomes" id="UP001610446">
    <property type="component" value="Unassembled WGS sequence"/>
</dbReference>
<organism evidence="6 7">
    <name type="scientific">Aspergillus pseudoustus</name>
    <dbReference type="NCBI Taxonomy" id="1810923"/>
    <lineage>
        <taxon>Eukaryota</taxon>
        <taxon>Fungi</taxon>
        <taxon>Dikarya</taxon>
        <taxon>Ascomycota</taxon>
        <taxon>Pezizomycotina</taxon>
        <taxon>Eurotiomycetes</taxon>
        <taxon>Eurotiomycetidae</taxon>
        <taxon>Eurotiales</taxon>
        <taxon>Aspergillaceae</taxon>
        <taxon>Aspergillus</taxon>
        <taxon>Aspergillus subgen. Nidulantes</taxon>
    </lineage>
</organism>
<comment type="caution">
    <text evidence="6">The sequence shown here is derived from an EMBL/GenBank/DDBJ whole genome shotgun (WGS) entry which is preliminary data.</text>
</comment>
<keyword evidence="7" id="KW-1185">Reference proteome</keyword>
<evidence type="ECO:0000256" key="1">
    <source>
        <dbReference type="ARBA" id="ARBA00023015"/>
    </source>
</evidence>
<dbReference type="PROSITE" id="PS50048">
    <property type="entry name" value="ZN2_CY6_FUNGAL_2"/>
    <property type="match status" value="1"/>
</dbReference>
<keyword evidence="1" id="KW-0805">Transcription regulation</keyword>
<dbReference type="EMBL" id="JBFXLU010000057">
    <property type="protein sequence ID" value="KAL2847236.1"/>
    <property type="molecule type" value="Genomic_DNA"/>
</dbReference>
<dbReference type="PROSITE" id="PS00463">
    <property type="entry name" value="ZN2_CY6_FUNGAL_1"/>
    <property type="match status" value="1"/>
</dbReference>
<protein>
    <recommendedName>
        <fullName evidence="5">Zn(2)-C6 fungal-type domain-containing protein</fullName>
    </recommendedName>
</protein>
<sequence length="318" mass="35454">MAILRKACQNCTTSKRKCVVQLPKCTRCAQRGLECTYDLEPLKVPIVQTRKLPNMAFNNSLVCDGAGYCVIRSVNLHPPNIDPAICGTGNEDNLELMRLGYQSVPELLLSGRPALFVHPKLQLHGECNYLAAVMKARPDNLNYELFEHLAQLDVKQIPIIESLTGLQALLVFGSFLFPIQRLDPQAFLPIIYEWAQALLASAQTRMPPAQSSWQAWLFGESVRRTIIMAYGLGMALSSFKYGYCMHWLFMESLPFDERVGLWMATSPQAWIAAAGAKNGEDVGEKLISLHEFGKRAAGAGRDFREDTFLALLSYAHNG</sequence>